<dbReference type="GO" id="GO:0005739">
    <property type="term" value="C:mitochondrion"/>
    <property type="evidence" value="ECO:0007669"/>
    <property type="project" value="TreeGrafter"/>
</dbReference>
<comment type="catalytic activity">
    <reaction evidence="6">
        <text>L-threonylcarbamoyladenylate + adenosine(37) in tRNA = N(6)-L-threonylcarbamoyladenosine(37) in tRNA + AMP + H(+)</text>
        <dbReference type="Rhea" id="RHEA:37059"/>
        <dbReference type="Rhea" id="RHEA-COMP:10162"/>
        <dbReference type="Rhea" id="RHEA-COMP:10163"/>
        <dbReference type="ChEBI" id="CHEBI:15378"/>
        <dbReference type="ChEBI" id="CHEBI:73682"/>
        <dbReference type="ChEBI" id="CHEBI:74411"/>
        <dbReference type="ChEBI" id="CHEBI:74418"/>
        <dbReference type="ChEBI" id="CHEBI:456215"/>
        <dbReference type="EC" id="2.3.1.234"/>
    </reaction>
</comment>
<sequence length="255" mass="27019">MTGCLGVGASAAKNIAAALNKPLVGVHHMQAHALTALLTSPPADLPSFPFLTLLVSGGHTLLLLATSLTSFRILATTPDESIGRVFDKVSRMLTLPWSSLGPGAALEEFCLPVADEPTHGPDTDELVPPLPIAMPGTLAFSFSGLHSSVERFMTSHGGSEALDVGTKRALARAFQRAAVGQLEDKVALALKWCARKGFDNASPDLPMSLVFPPPSLCTDNAVMIGWASMHRFLAGDFDEYSIATRPKWSIEELSS</sequence>
<proteinExistence type="predicted"/>
<organism evidence="8 9">
    <name type="scientific">Bondarzewia mesenterica</name>
    <dbReference type="NCBI Taxonomy" id="1095465"/>
    <lineage>
        <taxon>Eukaryota</taxon>
        <taxon>Fungi</taxon>
        <taxon>Dikarya</taxon>
        <taxon>Basidiomycota</taxon>
        <taxon>Agaricomycotina</taxon>
        <taxon>Agaricomycetes</taxon>
        <taxon>Russulales</taxon>
        <taxon>Bondarzewiaceae</taxon>
        <taxon>Bondarzewia</taxon>
    </lineage>
</organism>
<dbReference type="Pfam" id="PF00814">
    <property type="entry name" value="TsaD"/>
    <property type="match status" value="1"/>
</dbReference>
<evidence type="ECO:0000313" key="8">
    <source>
        <dbReference type="EMBL" id="THH17878.1"/>
    </source>
</evidence>
<dbReference type="SUPFAM" id="SSF53067">
    <property type="entry name" value="Actin-like ATPase domain"/>
    <property type="match status" value="1"/>
</dbReference>
<evidence type="ECO:0000256" key="6">
    <source>
        <dbReference type="ARBA" id="ARBA00048117"/>
    </source>
</evidence>
<dbReference type="InterPro" id="IPR000905">
    <property type="entry name" value="Gcp-like_dom"/>
</dbReference>
<dbReference type="OrthoDB" id="10259622at2759"/>
<dbReference type="PANTHER" id="PTHR11735:SF6">
    <property type="entry name" value="TRNA N6-ADENOSINE THREONYLCARBAMOYLTRANSFERASE, MITOCHONDRIAL"/>
    <property type="match status" value="1"/>
</dbReference>
<dbReference type="InterPro" id="IPR043129">
    <property type="entry name" value="ATPase_NBD"/>
</dbReference>
<reference evidence="8 9" key="1">
    <citation type="submission" date="2019-02" db="EMBL/GenBank/DDBJ databases">
        <title>Genome sequencing of the rare red list fungi Bondarzewia mesenterica.</title>
        <authorList>
            <person name="Buettner E."/>
            <person name="Kellner H."/>
        </authorList>
    </citation>
    <scope>NUCLEOTIDE SEQUENCE [LARGE SCALE GENOMIC DNA]</scope>
    <source>
        <strain evidence="8 9">DSM 108281</strain>
    </source>
</reference>
<dbReference type="GO" id="GO:0061711">
    <property type="term" value="F:tRNA N(6)-L-threonylcarbamoyladenine synthase activity"/>
    <property type="evidence" value="ECO:0007669"/>
    <property type="project" value="UniProtKB-EC"/>
</dbReference>
<gene>
    <name evidence="8" type="ORF">EW146_g3030</name>
</gene>
<accession>A0A4S4M0Q1</accession>
<protein>
    <recommendedName>
        <fullName evidence="1">N(6)-L-threonylcarbamoyladenine synthase</fullName>
        <ecNumber evidence="1">2.3.1.234</ecNumber>
    </recommendedName>
</protein>
<dbReference type="PANTHER" id="PTHR11735">
    <property type="entry name" value="TRNA N6-ADENOSINE THREONYLCARBAMOYLTRANSFERASE"/>
    <property type="match status" value="1"/>
</dbReference>
<dbReference type="EC" id="2.3.1.234" evidence="1"/>
<keyword evidence="2" id="KW-0808">Transferase</keyword>
<dbReference type="GO" id="GO:0046872">
    <property type="term" value="F:metal ion binding"/>
    <property type="evidence" value="ECO:0007669"/>
    <property type="project" value="UniProtKB-KW"/>
</dbReference>
<dbReference type="AlphaFoldDB" id="A0A4S4M0Q1"/>
<evidence type="ECO:0000256" key="1">
    <source>
        <dbReference type="ARBA" id="ARBA00012156"/>
    </source>
</evidence>
<keyword evidence="3" id="KW-0819">tRNA processing</keyword>
<evidence type="ECO:0000313" key="9">
    <source>
        <dbReference type="Proteomes" id="UP000310158"/>
    </source>
</evidence>
<dbReference type="PRINTS" id="PR00789">
    <property type="entry name" value="OSIALOPTASE"/>
</dbReference>
<evidence type="ECO:0000256" key="5">
    <source>
        <dbReference type="ARBA" id="ARBA00023315"/>
    </source>
</evidence>
<keyword evidence="9" id="KW-1185">Reference proteome</keyword>
<keyword evidence="5" id="KW-0012">Acyltransferase</keyword>
<evidence type="ECO:0000256" key="3">
    <source>
        <dbReference type="ARBA" id="ARBA00022694"/>
    </source>
</evidence>
<evidence type="ECO:0000256" key="2">
    <source>
        <dbReference type="ARBA" id="ARBA00022679"/>
    </source>
</evidence>
<dbReference type="Proteomes" id="UP000310158">
    <property type="component" value="Unassembled WGS sequence"/>
</dbReference>
<keyword evidence="4" id="KW-0479">Metal-binding</keyword>
<dbReference type="Gene3D" id="3.30.420.40">
    <property type="match status" value="3"/>
</dbReference>
<dbReference type="GO" id="GO:0072670">
    <property type="term" value="P:mitochondrial tRNA threonylcarbamoyladenosine modification"/>
    <property type="evidence" value="ECO:0007669"/>
    <property type="project" value="TreeGrafter"/>
</dbReference>
<feature type="domain" description="Gcp-like" evidence="7">
    <location>
        <begin position="1"/>
        <end position="226"/>
    </location>
</feature>
<name>A0A4S4M0Q1_9AGAM</name>
<evidence type="ECO:0000256" key="4">
    <source>
        <dbReference type="ARBA" id="ARBA00022723"/>
    </source>
</evidence>
<comment type="caution">
    <text evidence="8">The sequence shown here is derived from an EMBL/GenBank/DDBJ whole genome shotgun (WGS) entry which is preliminary data.</text>
</comment>
<dbReference type="EMBL" id="SGPL01000094">
    <property type="protein sequence ID" value="THH17878.1"/>
    <property type="molecule type" value="Genomic_DNA"/>
</dbReference>
<dbReference type="InterPro" id="IPR017861">
    <property type="entry name" value="KAE1/TsaD"/>
</dbReference>
<evidence type="ECO:0000259" key="7">
    <source>
        <dbReference type="Pfam" id="PF00814"/>
    </source>
</evidence>